<feature type="region of interest" description="Disordered" evidence="2">
    <location>
        <begin position="64"/>
        <end position="216"/>
    </location>
</feature>
<dbReference type="PANTHER" id="PTHR15623">
    <property type="entry name" value="SPERMATOGENESIS-ASSOCIATED SERINE-RICH PROTEIN 2-RELATED"/>
    <property type="match status" value="1"/>
</dbReference>
<sequence length="550" mass="61199">MSENGYQSNMKEKISAVRSVVHNKSNNEIVLVLQQFDNDIDKAIQAFVDGSALAVLREWSMSGKKKINKRKRTKSKPQLADKGTGANEEKEGPQGMCGNYINGFDKDNLSSDSSNEKTDCVQEEERVTTDQPSKACCEEPLPARSGITGEAHPQQNGLSGCSEPQSTTRVCTSDLQIHSGQQKSNRSRPKKTLPTKSLASSGNAEQVLDETTKKKGTNVEKSVKDLQRCTVSLGRYRMMVKEEMDTSVKKIKASFAELHSCIIEREVALMSEIDKVKQEAMVILTARQKKAEELKRMTDLAHQMADTQLSELRSEIKHFVSERKYDEELGRSARFSCEIENLKTQILHCGEISHPKNSYSLRLPSSSSEPSEDLFAPVKNHSHNRQNASTDIKALGRELNSKCSNVILSHPDEVSLPAVFTMKQNGFSNQRRRYNPRPQILRSNGQPAHVHNHIDPSTRSSSGSEVQLPLHNGFRNRNKGMTKNEDPYSAKRTDKNPALFTSSQGKQPELEPKFLHGKVASVSHCHLHPARLEISADAAGRSARTVTLVA</sequence>
<evidence type="ECO:0000256" key="1">
    <source>
        <dbReference type="ARBA" id="ARBA00007105"/>
    </source>
</evidence>
<evidence type="ECO:0000313" key="4">
    <source>
        <dbReference type="Proteomes" id="UP001066276"/>
    </source>
</evidence>
<feature type="compositionally biased region" description="Polar residues" evidence="2">
    <location>
        <begin position="153"/>
        <end position="184"/>
    </location>
</feature>
<dbReference type="EMBL" id="JANPWB010000005">
    <property type="protein sequence ID" value="KAJ1187333.1"/>
    <property type="molecule type" value="Genomic_DNA"/>
</dbReference>
<feature type="compositionally biased region" description="Basic and acidic residues" evidence="2">
    <location>
        <begin position="482"/>
        <end position="495"/>
    </location>
</feature>
<feature type="compositionally biased region" description="Polar residues" evidence="2">
    <location>
        <begin position="194"/>
        <end position="204"/>
    </location>
</feature>
<feature type="compositionally biased region" description="Basic and acidic residues" evidence="2">
    <location>
        <begin position="104"/>
        <end position="128"/>
    </location>
</feature>
<name>A0AAV7UER6_PLEWA</name>
<keyword evidence="4" id="KW-1185">Reference proteome</keyword>
<gene>
    <name evidence="3" type="ORF">NDU88_004110</name>
</gene>
<dbReference type="Proteomes" id="UP001066276">
    <property type="component" value="Chromosome 3_1"/>
</dbReference>
<dbReference type="InterPro" id="IPR009816">
    <property type="entry name" value="SPATS2-like"/>
</dbReference>
<proteinExistence type="inferred from homology"/>
<dbReference type="GO" id="GO:0005737">
    <property type="term" value="C:cytoplasm"/>
    <property type="evidence" value="ECO:0007669"/>
    <property type="project" value="TreeGrafter"/>
</dbReference>
<reference evidence="3" key="1">
    <citation type="journal article" date="2022" name="bioRxiv">
        <title>Sequencing and chromosome-scale assembly of the giantPleurodeles waltlgenome.</title>
        <authorList>
            <person name="Brown T."/>
            <person name="Elewa A."/>
            <person name="Iarovenko S."/>
            <person name="Subramanian E."/>
            <person name="Araus A.J."/>
            <person name="Petzold A."/>
            <person name="Susuki M."/>
            <person name="Suzuki K.-i.T."/>
            <person name="Hayashi T."/>
            <person name="Toyoda A."/>
            <person name="Oliveira C."/>
            <person name="Osipova E."/>
            <person name="Leigh N.D."/>
            <person name="Simon A."/>
            <person name="Yun M.H."/>
        </authorList>
    </citation>
    <scope>NUCLEOTIDE SEQUENCE</scope>
    <source>
        <strain evidence="3">20211129_DDA</strain>
        <tissue evidence="3">Liver</tissue>
    </source>
</reference>
<evidence type="ECO:0000256" key="2">
    <source>
        <dbReference type="SAM" id="MobiDB-lite"/>
    </source>
</evidence>
<dbReference type="PANTHER" id="PTHR15623:SF8">
    <property type="entry name" value="SPATS2-LIKE PROTEIN"/>
    <property type="match status" value="1"/>
</dbReference>
<dbReference type="SUPFAM" id="SSF46934">
    <property type="entry name" value="UBA-like"/>
    <property type="match status" value="1"/>
</dbReference>
<evidence type="ECO:0008006" key="5">
    <source>
        <dbReference type="Google" id="ProtNLM"/>
    </source>
</evidence>
<feature type="region of interest" description="Disordered" evidence="2">
    <location>
        <begin position="360"/>
        <end position="386"/>
    </location>
</feature>
<dbReference type="AlphaFoldDB" id="A0AAV7UER6"/>
<organism evidence="3 4">
    <name type="scientific">Pleurodeles waltl</name>
    <name type="common">Iberian ribbed newt</name>
    <dbReference type="NCBI Taxonomy" id="8319"/>
    <lineage>
        <taxon>Eukaryota</taxon>
        <taxon>Metazoa</taxon>
        <taxon>Chordata</taxon>
        <taxon>Craniata</taxon>
        <taxon>Vertebrata</taxon>
        <taxon>Euteleostomi</taxon>
        <taxon>Amphibia</taxon>
        <taxon>Batrachia</taxon>
        <taxon>Caudata</taxon>
        <taxon>Salamandroidea</taxon>
        <taxon>Salamandridae</taxon>
        <taxon>Pleurodelinae</taxon>
        <taxon>Pleurodeles</taxon>
    </lineage>
</organism>
<comment type="caution">
    <text evidence="3">The sequence shown here is derived from an EMBL/GenBank/DDBJ whole genome shotgun (WGS) entry which is preliminary data.</text>
</comment>
<feature type="region of interest" description="Disordered" evidence="2">
    <location>
        <begin position="441"/>
        <end position="508"/>
    </location>
</feature>
<evidence type="ECO:0000313" key="3">
    <source>
        <dbReference type="EMBL" id="KAJ1187333.1"/>
    </source>
</evidence>
<feature type="compositionally biased region" description="Low complexity" evidence="2">
    <location>
        <begin position="360"/>
        <end position="369"/>
    </location>
</feature>
<dbReference type="InterPro" id="IPR009060">
    <property type="entry name" value="UBA-like_sf"/>
</dbReference>
<comment type="similarity">
    <text evidence="1">Belongs to the SPATS2 family.</text>
</comment>
<accession>A0AAV7UER6</accession>
<feature type="compositionally biased region" description="Polar residues" evidence="2">
    <location>
        <begin position="455"/>
        <end position="465"/>
    </location>
</feature>
<protein>
    <recommendedName>
        <fullName evidence="5">SPATS2-like protein</fullName>
    </recommendedName>
</protein>
<dbReference type="Pfam" id="PF07139">
    <property type="entry name" value="SPATS2-like"/>
    <property type="match status" value="1"/>
</dbReference>
<feature type="compositionally biased region" description="Basic residues" evidence="2">
    <location>
        <begin position="64"/>
        <end position="75"/>
    </location>
</feature>